<dbReference type="GO" id="GO:0005634">
    <property type="term" value="C:nucleus"/>
    <property type="evidence" value="ECO:0007669"/>
    <property type="project" value="UniProtKB-SubCell"/>
</dbReference>
<keyword evidence="4 9" id="KW-0863">Zinc-finger</keyword>
<feature type="domain" description="C2H2-type" evidence="11">
    <location>
        <begin position="23"/>
        <end position="50"/>
    </location>
</feature>
<dbReference type="EMBL" id="KZ825802">
    <property type="protein sequence ID" value="PYH99465.1"/>
    <property type="molecule type" value="Genomic_DNA"/>
</dbReference>
<organism evidence="12 13">
    <name type="scientific">Aspergillus ellipticus CBS 707.79</name>
    <dbReference type="NCBI Taxonomy" id="1448320"/>
    <lineage>
        <taxon>Eukaryota</taxon>
        <taxon>Fungi</taxon>
        <taxon>Dikarya</taxon>
        <taxon>Ascomycota</taxon>
        <taxon>Pezizomycotina</taxon>
        <taxon>Eurotiomycetes</taxon>
        <taxon>Eurotiomycetidae</taxon>
        <taxon>Eurotiales</taxon>
        <taxon>Aspergillaceae</taxon>
        <taxon>Aspergillus</taxon>
        <taxon>Aspergillus subgen. Circumdati</taxon>
    </lineage>
</organism>
<dbReference type="SMART" id="SM00355">
    <property type="entry name" value="ZnF_C2H2"/>
    <property type="match status" value="2"/>
</dbReference>
<evidence type="ECO:0000256" key="9">
    <source>
        <dbReference type="PROSITE-ProRule" id="PRU00042"/>
    </source>
</evidence>
<dbReference type="AlphaFoldDB" id="A0A319DP83"/>
<dbReference type="OrthoDB" id="654211at2759"/>
<keyword evidence="5" id="KW-0862">Zinc</keyword>
<keyword evidence="2" id="KW-0479">Metal-binding</keyword>
<dbReference type="Pfam" id="PF00096">
    <property type="entry name" value="zf-C2H2"/>
    <property type="match status" value="2"/>
</dbReference>
<evidence type="ECO:0000313" key="13">
    <source>
        <dbReference type="Proteomes" id="UP000247810"/>
    </source>
</evidence>
<dbReference type="FunFam" id="3.30.160.60:FF:001289">
    <property type="entry name" value="Zinc finger protein 574"/>
    <property type="match status" value="1"/>
</dbReference>
<evidence type="ECO:0000256" key="2">
    <source>
        <dbReference type="ARBA" id="ARBA00022723"/>
    </source>
</evidence>
<feature type="compositionally biased region" description="Basic and acidic residues" evidence="10">
    <location>
        <begin position="78"/>
        <end position="90"/>
    </location>
</feature>
<keyword evidence="3" id="KW-0677">Repeat</keyword>
<dbReference type="InterPro" id="IPR007219">
    <property type="entry name" value="XnlR_reg_dom"/>
</dbReference>
<keyword evidence="6" id="KW-0805">Transcription regulation</keyword>
<feature type="compositionally biased region" description="Basic residues" evidence="10">
    <location>
        <begin position="10"/>
        <end position="21"/>
    </location>
</feature>
<protein>
    <recommendedName>
        <fullName evidence="11">C2H2-type domain-containing protein</fullName>
    </recommendedName>
</protein>
<dbReference type="InterPro" id="IPR051059">
    <property type="entry name" value="VerF-like"/>
</dbReference>
<feature type="domain" description="C2H2-type" evidence="11">
    <location>
        <begin position="51"/>
        <end position="79"/>
    </location>
</feature>
<keyword evidence="13" id="KW-1185">Reference proteome</keyword>
<feature type="region of interest" description="Disordered" evidence="10">
    <location>
        <begin position="1"/>
        <end position="21"/>
    </location>
</feature>
<evidence type="ECO:0000259" key="11">
    <source>
        <dbReference type="PROSITE" id="PS50157"/>
    </source>
</evidence>
<gene>
    <name evidence="12" type="ORF">BO71DRAFT_369094</name>
</gene>
<dbReference type="Gene3D" id="3.30.160.60">
    <property type="entry name" value="Classic Zinc Finger"/>
    <property type="match status" value="2"/>
</dbReference>
<feature type="region of interest" description="Disordered" evidence="10">
    <location>
        <begin position="434"/>
        <end position="464"/>
    </location>
</feature>
<feature type="region of interest" description="Disordered" evidence="10">
    <location>
        <begin position="78"/>
        <end position="101"/>
    </location>
</feature>
<dbReference type="InterPro" id="IPR013087">
    <property type="entry name" value="Znf_C2H2_type"/>
</dbReference>
<keyword evidence="8" id="KW-0539">Nucleus</keyword>
<feature type="compositionally biased region" description="Polar residues" evidence="10">
    <location>
        <begin position="434"/>
        <end position="462"/>
    </location>
</feature>
<dbReference type="PANTHER" id="PTHR40626">
    <property type="entry name" value="MIP31509P"/>
    <property type="match status" value="1"/>
</dbReference>
<comment type="subcellular location">
    <subcellularLocation>
        <location evidence="1">Nucleus</location>
    </subcellularLocation>
</comment>
<dbReference type="Pfam" id="PF04082">
    <property type="entry name" value="Fungal_trans"/>
    <property type="match status" value="1"/>
</dbReference>
<keyword evidence="7" id="KW-0804">Transcription</keyword>
<dbReference type="CDD" id="cd12148">
    <property type="entry name" value="fungal_TF_MHR"/>
    <property type="match status" value="1"/>
</dbReference>
<dbReference type="Proteomes" id="UP000247810">
    <property type="component" value="Unassembled WGS sequence"/>
</dbReference>
<evidence type="ECO:0000256" key="10">
    <source>
        <dbReference type="SAM" id="MobiDB-lite"/>
    </source>
</evidence>
<dbReference type="VEuPathDB" id="FungiDB:BO71DRAFT_369094"/>
<evidence type="ECO:0000256" key="5">
    <source>
        <dbReference type="ARBA" id="ARBA00022833"/>
    </source>
</evidence>
<dbReference type="PROSITE" id="PS50157">
    <property type="entry name" value="ZINC_FINGER_C2H2_2"/>
    <property type="match status" value="2"/>
</dbReference>
<dbReference type="GO" id="GO:0000785">
    <property type="term" value="C:chromatin"/>
    <property type="evidence" value="ECO:0007669"/>
    <property type="project" value="TreeGrafter"/>
</dbReference>
<dbReference type="InterPro" id="IPR036236">
    <property type="entry name" value="Znf_C2H2_sf"/>
</dbReference>
<dbReference type="SUPFAM" id="SSF57667">
    <property type="entry name" value="beta-beta-alpha zinc fingers"/>
    <property type="match status" value="1"/>
</dbReference>
<name>A0A319DP83_9EURO</name>
<dbReference type="PROSITE" id="PS00028">
    <property type="entry name" value="ZINC_FINGER_C2H2_1"/>
    <property type="match status" value="2"/>
</dbReference>
<evidence type="ECO:0000313" key="12">
    <source>
        <dbReference type="EMBL" id="PYH99465.1"/>
    </source>
</evidence>
<evidence type="ECO:0000256" key="8">
    <source>
        <dbReference type="ARBA" id="ARBA00023242"/>
    </source>
</evidence>
<dbReference type="PANTHER" id="PTHR40626:SF22">
    <property type="entry name" value="C2H2-TYPE DOMAIN-CONTAINING PROTEIN"/>
    <property type="match status" value="1"/>
</dbReference>
<feature type="region of interest" description="Disordered" evidence="10">
    <location>
        <begin position="271"/>
        <end position="291"/>
    </location>
</feature>
<dbReference type="GO" id="GO:0000981">
    <property type="term" value="F:DNA-binding transcription factor activity, RNA polymerase II-specific"/>
    <property type="evidence" value="ECO:0007669"/>
    <property type="project" value="InterPro"/>
</dbReference>
<sequence length="878" mass="98281">MEDERVTPGKVRKKSAPAHRKSLSCEYCSRSFARLEHLQRHLRTHTKEKPFSCDICSKSFARSDLLVRHERLVHPAETAANREHRAHNSHDPPQVQPSIIHPPHHESRMLELADAIPVQTQPVPPPPPEVQVQPPPIVETTHFNPSWGYDLNLLSHAASHVALEGEQESLESIRKSSQNVAPSHPLPHHVPERAITDNYGVEPSILDLADLGDPVQDFTVFLESVGLSSDWDSGVFSTVEDPMLPTTLPMDSKPPVREMARLGPELLSDPRSAADEAPSFSNFGSRLPSLQPEPHEVDDRLGFADEGPRPAWDISNADRQVFLSKLDEFAYILPKNFVPPSRHALSRFFAGYINGLNEHLPFIHVPTLSVAKCSPELTLALAAAGSHYRFENNRGIELFHAAKSILLQRLHRRDSKQVPCPSWNFLSPASGFHNSRGSSATSNHASSPFQQHHPTLYPTDSSGYAPEDSDAHMEVIRTFLLLTVFASWERHPELLREILSLQSTLARLVREHGLAEPPPSSDPSNWEEWIRREGNRRTKFIVYCFFNLHSIMYNIPPLILNAELKLNMPCSHDVWKATNSAQWRRVARIRHGSEVSFQEAFAKLFLKSSISSSSAPISPLGNYILIHAIIQQIFFARQLCLSAPSMHGTSLRQEDLSVLDNSLGAWKALWKRTPESSIDPQNPAGPIAFTSTALLGLAYIRLHVDLGPCRRLITQDPIQIARALGDSPSVARSPRLIMALLHSAHALSIPVRLGIDFVARTHSFFWSIQHSLCSLECAFLLSRWLLSIPVTQAEQRLSEHERKLLLWIKSMMDETDMAVDPPGAPDLDFIANPYKAKQLSVAIVRVWARTFKGNTSWAIVDLVGSSLDAYADLLEAHF</sequence>
<evidence type="ECO:0000256" key="3">
    <source>
        <dbReference type="ARBA" id="ARBA00022737"/>
    </source>
</evidence>
<dbReference type="FunFam" id="3.30.160.60:FF:002123">
    <property type="entry name" value="C2H2 transcription factor, putative"/>
    <property type="match status" value="1"/>
</dbReference>
<evidence type="ECO:0000256" key="7">
    <source>
        <dbReference type="ARBA" id="ARBA00023163"/>
    </source>
</evidence>
<accession>A0A319DP83</accession>
<dbReference type="STRING" id="1448320.A0A319DP83"/>
<proteinExistence type="predicted"/>
<dbReference type="GO" id="GO:0006351">
    <property type="term" value="P:DNA-templated transcription"/>
    <property type="evidence" value="ECO:0007669"/>
    <property type="project" value="InterPro"/>
</dbReference>
<dbReference type="GO" id="GO:0000978">
    <property type="term" value="F:RNA polymerase II cis-regulatory region sequence-specific DNA binding"/>
    <property type="evidence" value="ECO:0007669"/>
    <property type="project" value="InterPro"/>
</dbReference>
<reference evidence="12 13" key="1">
    <citation type="submission" date="2018-02" db="EMBL/GenBank/DDBJ databases">
        <title>The genomes of Aspergillus section Nigri reveals drivers in fungal speciation.</title>
        <authorList>
            <consortium name="DOE Joint Genome Institute"/>
            <person name="Vesth T.C."/>
            <person name="Nybo J."/>
            <person name="Theobald S."/>
            <person name="Brandl J."/>
            <person name="Frisvad J.C."/>
            <person name="Nielsen K.F."/>
            <person name="Lyhne E.K."/>
            <person name="Kogle M.E."/>
            <person name="Kuo A."/>
            <person name="Riley R."/>
            <person name="Clum A."/>
            <person name="Nolan M."/>
            <person name="Lipzen A."/>
            <person name="Salamov A."/>
            <person name="Henrissat B."/>
            <person name="Wiebenga A."/>
            <person name="De vries R.P."/>
            <person name="Grigoriev I.V."/>
            <person name="Mortensen U.H."/>
            <person name="Andersen M.R."/>
            <person name="Baker S.E."/>
        </authorList>
    </citation>
    <scope>NUCLEOTIDE SEQUENCE [LARGE SCALE GENOMIC DNA]</scope>
    <source>
        <strain evidence="12 13">CBS 707.79</strain>
    </source>
</reference>
<evidence type="ECO:0000256" key="4">
    <source>
        <dbReference type="ARBA" id="ARBA00022771"/>
    </source>
</evidence>
<evidence type="ECO:0000256" key="1">
    <source>
        <dbReference type="ARBA" id="ARBA00004123"/>
    </source>
</evidence>
<evidence type="ECO:0000256" key="6">
    <source>
        <dbReference type="ARBA" id="ARBA00023015"/>
    </source>
</evidence>
<dbReference type="GO" id="GO:0008270">
    <property type="term" value="F:zinc ion binding"/>
    <property type="evidence" value="ECO:0007669"/>
    <property type="project" value="UniProtKB-KW"/>
</dbReference>